<feature type="region of interest" description="Disordered" evidence="1">
    <location>
        <begin position="57"/>
        <end position="85"/>
    </location>
</feature>
<keyword evidence="3" id="KW-1185">Reference proteome</keyword>
<evidence type="ECO:0000313" key="3">
    <source>
        <dbReference type="Proteomes" id="UP001529510"/>
    </source>
</evidence>
<sequence>MKRKLDIASTNVALTRGNILLDGGIVCVFQYGRDLEGYMEEFQDICFDRLIQPHLTDVTQPDPEYSPPTPLTMEKTMPEPPADGELLPIVRMEPVMTVPTNAPDLKPQCESDQE</sequence>
<dbReference type="Proteomes" id="UP001529510">
    <property type="component" value="Unassembled WGS sequence"/>
</dbReference>
<accession>A0ABD0NTY5</accession>
<name>A0ABD0NTY5_CIRMR</name>
<evidence type="ECO:0000313" key="2">
    <source>
        <dbReference type="EMBL" id="KAL0163893.1"/>
    </source>
</evidence>
<gene>
    <name evidence="2" type="ORF">M9458_039646</name>
</gene>
<proteinExistence type="predicted"/>
<comment type="caution">
    <text evidence="2">The sequence shown here is derived from an EMBL/GenBank/DDBJ whole genome shotgun (WGS) entry which is preliminary data.</text>
</comment>
<organism evidence="2 3">
    <name type="scientific">Cirrhinus mrigala</name>
    <name type="common">Mrigala</name>
    <dbReference type="NCBI Taxonomy" id="683832"/>
    <lineage>
        <taxon>Eukaryota</taxon>
        <taxon>Metazoa</taxon>
        <taxon>Chordata</taxon>
        <taxon>Craniata</taxon>
        <taxon>Vertebrata</taxon>
        <taxon>Euteleostomi</taxon>
        <taxon>Actinopterygii</taxon>
        <taxon>Neopterygii</taxon>
        <taxon>Teleostei</taxon>
        <taxon>Ostariophysi</taxon>
        <taxon>Cypriniformes</taxon>
        <taxon>Cyprinidae</taxon>
        <taxon>Labeoninae</taxon>
        <taxon>Labeonini</taxon>
        <taxon>Cirrhinus</taxon>
    </lineage>
</organism>
<reference evidence="2 3" key="1">
    <citation type="submission" date="2024-05" db="EMBL/GenBank/DDBJ databases">
        <title>Genome sequencing and assembly of Indian major carp, Cirrhinus mrigala (Hamilton, 1822).</title>
        <authorList>
            <person name="Mohindra V."/>
            <person name="Chowdhury L.M."/>
            <person name="Lal K."/>
            <person name="Jena J.K."/>
        </authorList>
    </citation>
    <scope>NUCLEOTIDE SEQUENCE [LARGE SCALE GENOMIC DNA]</scope>
    <source>
        <strain evidence="2">CM1030</strain>
        <tissue evidence="2">Blood</tissue>
    </source>
</reference>
<dbReference type="EMBL" id="JAMKFB020000020">
    <property type="protein sequence ID" value="KAL0163893.1"/>
    <property type="molecule type" value="Genomic_DNA"/>
</dbReference>
<protein>
    <submittedName>
        <fullName evidence="2">Uncharacterized protein</fullName>
    </submittedName>
</protein>
<dbReference type="AlphaFoldDB" id="A0ABD0NTY5"/>
<evidence type="ECO:0000256" key="1">
    <source>
        <dbReference type="SAM" id="MobiDB-lite"/>
    </source>
</evidence>